<accession>A0A918FIH4</accession>
<name>A0A918FIH4_9ACTN</name>
<dbReference type="AlphaFoldDB" id="A0A918FIH4"/>
<protein>
    <recommendedName>
        <fullName evidence="4">Secreted protein</fullName>
    </recommendedName>
</protein>
<evidence type="ECO:0008006" key="4">
    <source>
        <dbReference type="Google" id="ProtNLM"/>
    </source>
</evidence>
<dbReference type="EMBL" id="BMSX01000018">
    <property type="protein sequence ID" value="GGR39648.1"/>
    <property type="molecule type" value="Genomic_DNA"/>
</dbReference>
<evidence type="ECO:0000313" key="2">
    <source>
        <dbReference type="EMBL" id="GGR39648.1"/>
    </source>
</evidence>
<dbReference type="Proteomes" id="UP000658320">
    <property type="component" value="Unassembled WGS sequence"/>
</dbReference>
<comment type="caution">
    <text evidence="2">The sequence shown here is derived from an EMBL/GenBank/DDBJ whole genome shotgun (WGS) entry which is preliminary data.</text>
</comment>
<reference evidence="2" key="2">
    <citation type="submission" date="2020-09" db="EMBL/GenBank/DDBJ databases">
        <authorList>
            <person name="Sun Q."/>
            <person name="Ohkuma M."/>
        </authorList>
    </citation>
    <scope>NUCLEOTIDE SEQUENCE</scope>
    <source>
        <strain evidence="2">JCM 4346</strain>
    </source>
</reference>
<evidence type="ECO:0000256" key="1">
    <source>
        <dbReference type="SAM" id="SignalP"/>
    </source>
</evidence>
<organism evidence="2 3">
    <name type="scientific">Streptomyces aurantiogriseus</name>
    <dbReference type="NCBI Taxonomy" id="66870"/>
    <lineage>
        <taxon>Bacteria</taxon>
        <taxon>Bacillati</taxon>
        <taxon>Actinomycetota</taxon>
        <taxon>Actinomycetes</taxon>
        <taxon>Kitasatosporales</taxon>
        <taxon>Streptomycetaceae</taxon>
        <taxon>Streptomyces</taxon>
    </lineage>
</organism>
<proteinExistence type="predicted"/>
<sequence length="129" mass="13427">MDSGAIRRRSAAVLAVLIASVLLALAAPGTAQAAASSCPGRKVRTLPFSTGTVHVYKSGGNVCAITFQKNPGTKRTISVSVQARGHHAVRKARSHTRSSVPVKVYAGNRPVRVTGSVGSGSYRSGWMLL</sequence>
<reference evidence="2" key="1">
    <citation type="journal article" date="2014" name="Int. J. Syst. Evol. Microbiol.">
        <title>Complete genome sequence of Corynebacterium casei LMG S-19264T (=DSM 44701T), isolated from a smear-ripened cheese.</title>
        <authorList>
            <consortium name="US DOE Joint Genome Institute (JGI-PGF)"/>
            <person name="Walter F."/>
            <person name="Albersmeier A."/>
            <person name="Kalinowski J."/>
            <person name="Ruckert C."/>
        </authorList>
    </citation>
    <scope>NUCLEOTIDE SEQUENCE</scope>
    <source>
        <strain evidence="2">JCM 4346</strain>
    </source>
</reference>
<dbReference type="RefSeq" id="WP_189941392.1">
    <property type="nucleotide sequence ID" value="NZ_BMSX01000018.1"/>
</dbReference>
<feature type="chain" id="PRO_5039521317" description="Secreted protein" evidence="1">
    <location>
        <begin position="27"/>
        <end position="129"/>
    </location>
</feature>
<gene>
    <name evidence="2" type="ORF">GCM10010251_65330</name>
</gene>
<feature type="signal peptide" evidence="1">
    <location>
        <begin position="1"/>
        <end position="26"/>
    </location>
</feature>
<keyword evidence="3" id="KW-1185">Reference proteome</keyword>
<keyword evidence="1" id="KW-0732">Signal</keyword>
<evidence type="ECO:0000313" key="3">
    <source>
        <dbReference type="Proteomes" id="UP000658320"/>
    </source>
</evidence>